<name>A0A162NAU3_9CLOT</name>
<dbReference type="SUPFAM" id="SSF56300">
    <property type="entry name" value="Metallo-dependent phosphatases"/>
    <property type="match status" value="1"/>
</dbReference>
<organism evidence="6 8">
    <name type="scientific">Clostridium coskatii</name>
    <dbReference type="NCBI Taxonomy" id="1705578"/>
    <lineage>
        <taxon>Bacteria</taxon>
        <taxon>Bacillati</taxon>
        <taxon>Bacillota</taxon>
        <taxon>Clostridia</taxon>
        <taxon>Eubacteriales</taxon>
        <taxon>Clostridiaceae</taxon>
        <taxon>Clostridium</taxon>
    </lineage>
</organism>
<evidence type="ECO:0000259" key="5">
    <source>
        <dbReference type="Pfam" id="PF00149"/>
    </source>
</evidence>
<dbReference type="Pfam" id="PF00149">
    <property type="entry name" value="Metallophos"/>
    <property type="match status" value="1"/>
</dbReference>
<dbReference type="AlphaFoldDB" id="A0A162NAU3"/>
<dbReference type="InterPro" id="IPR029052">
    <property type="entry name" value="Metallo-depent_PP-like"/>
</dbReference>
<dbReference type="GO" id="GO:0046872">
    <property type="term" value="F:metal ion binding"/>
    <property type="evidence" value="ECO:0007669"/>
    <property type="project" value="UniProtKB-KW"/>
</dbReference>
<keyword evidence="9" id="KW-1185">Reference proteome</keyword>
<accession>A0A162NAU3</accession>
<evidence type="ECO:0000313" key="7">
    <source>
        <dbReference type="EMBL" id="OBR90566.1"/>
    </source>
</evidence>
<dbReference type="PATRIC" id="fig|1705578.3.peg.2079"/>
<evidence type="ECO:0000313" key="9">
    <source>
        <dbReference type="Proteomes" id="UP000093694"/>
    </source>
</evidence>
<evidence type="ECO:0000256" key="1">
    <source>
        <dbReference type="ARBA" id="ARBA00022723"/>
    </source>
</evidence>
<dbReference type="Proteomes" id="UP000077384">
    <property type="component" value="Unassembled WGS sequence"/>
</dbReference>
<dbReference type="RefSeq" id="WP_063601888.1">
    <property type="nucleotide sequence ID" value="NZ_LITQ01000027.1"/>
</dbReference>
<reference evidence="6 8" key="1">
    <citation type="journal article" date="2015" name="Biotechnol. Bioeng.">
        <title>Genome sequence and phenotypic characterization of Caulobacter segnis.</title>
        <authorList>
            <person name="Patel S."/>
            <person name="Fletcher B."/>
            <person name="Scott D.C."/>
            <person name="Ely B."/>
        </authorList>
    </citation>
    <scope>NUCLEOTIDE SEQUENCE [LARGE SCALE GENOMIC DNA]</scope>
    <source>
        <strain evidence="6 8">PS02</strain>
    </source>
</reference>
<dbReference type="Gene3D" id="3.60.21.10">
    <property type="match status" value="1"/>
</dbReference>
<dbReference type="InterPro" id="IPR050884">
    <property type="entry name" value="CNP_phosphodiesterase-III"/>
</dbReference>
<comment type="caution">
    <text evidence="6">The sequence shown here is derived from an EMBL/GenBank/DDBJ whole genome shotgun (WGS) entry which is preliminary data.</text>
</comment>
<proteinExistence type="inferred from homology"/>
<dbReference type="EMBL" id="LROR01000089">
    <property type="protein sequence ID" value="OBR90566.1"/>
    <property type="molecule type" value="Genomic_DNA"/>
</dbReference>
<evidence type="ECO:0000313" key="6">
    <source>
        <dbReference type="EMBL" id="OAA91139.1"/>
    </source>
</evidence>
<protein>
    <submittedName>
        <fullName evidence="7">3',5'-cyclic adenosine monophosphate phosphodiesterase CpdA</fullName>
        <ecNumber evidence="7">3.1.4.17</ecNumber>
    </submittedName>
    <submittedName>
        <fullName evidence="6">Calcineurin-like phosphoesterase</fullName>
    </submittedName>
</protein>
<gene>
    <name evidence="7" type="primary">cpdA_5</name>
    <name evidence="7" type="ORF">CLCOS_39310</name>
    <name evidence="6" type="ORF">WX73_01830</name>
</gene>
<reference evidence="7 9" key="2">
    <citation type="journal article" date="2016" name="Front. Microbiol.">
        <title>Industrial Acetogenic Biocatalysts: A Comparative Metabolic and Genomic Analysis.</title>
        <authorList>
            <person name="Bengelsdorf F."/>
            <person name="Poehlein A."/>
            <person name="Sonja S."/>
            <person name="Erz C."/>
            <person name="Hummel T."/>
            <person name="Hoffmeister S."/>
            <person name="Daniel R."/>
            <person name="Durre P."/>
        </authorList>
    </citation>
    <scope>NUCLEOTIDE SEQUENCE [LARGE SCALE GENOMIC DNA]</scope>
    <source>
        <strain evidence="7 9">PTA-10522</strain>
    </source>
</reference>
<sequence length="369" mass="42232">MEHDSKGKIKTHSQREVSSASKKEGIILDLSDLHYTTDIDEKNEVYLLISDLKKVYFDNPESSIKLTDIDYVVISGDFVERGDSESSFEKAFKFIDILSKELKVPYQKIIIVPGNHDLSWNVTMSSYHLTIGTPGPNDKVVTNVGTDLFYLKRNDAEWYKKFTNYSRYLYEMLYKVPFPDNPKEQLKVILGDFIDNEKVAFFMLNTAAQIDQFNREVTYFDTDGLIKVSRQLPQSNIIKIAVGHHPVDLTNSYGNDIPFANALQNENFKIYLHGHVHRSISLDYLNPQNINSNMVMIGAGALSVGKSGLWPGVPERYNVIKISKTDKPNKILVSVNTRQREYIGSYWQPAYIYYIDGGKKLTNIWSNVI</sequence>
<evidence type="ECO:0000256" key="2">
    <source>
        <dbReference type="ARBA" id="ARBA00022801"/>
    </source>
</evidence>
<evidence type="ECO:0000256" key="4">
    <source>
        <dbReference type="ARBA" id="ARBA00025742"/>
    </source>
</evidence>
<keyword evidence="3" id="KW-0408">Iron</keyword>
<feature type="domain" description="Calcineurin-like phosphoesterase" evidence="5">
    <location>
        <begin position="30"/>
        <end position="278"/>
    </location>
</feature>
<evidence type="ECO:0000256" key="3">
    <source>
        <dbReference type="ARBA" id="ARBA00023004"/>
    </source>
</evidence>
<keyword evidence="2 7" id="KW-0378">Hydrolase</keyword>
<dbReference type="GO" id="GO:0004114">
    <property type="term" value="F:3',5'-cyclic-nucleotide phosphodiesterase activity"/>
    <property type="evidence" value="ECO:0007669"/>
    <property type="project" value="UniProtKB-EC"/>
</dbReference>
<dbReference type="EC" id="3.1.4.17" evidence="7"/>
<evidence type="ECO:0000313" key="8">
    <source>
        <dbReference type="Proteomes" id="UP000077384"/>
    </source>
</evidence>
<dbReference type="Proteomes" id="UP000093694">
    <property type="component" value="Unassembled WGS sequence"/>
</dbReference>
<dbReference type="EMBL" id="LITQ01000027">
    <property type="protein sequence ID" value="OAA91139.1"/>
    <property type="molecule type" value="Genomic_DNA"/>
</dbReference>
<keyword evidence="1" id="KW-0479">Metal-binding</keyword>
<dbReference type="PANTHER" id="PTHR42988:SF2">
    <property type="entry name" value="CYCLIC NUCLEOTIDE PHOSPHODIESTERASE CBUA0032-RELATED"/>
    <property type="match status" value="1"/>
</dbReference>
<dbReference type="InterPro" id="IPR004843">
    <property type="entry name" value="Calcineurin-like_PHP"/>
</dbReference>
<dbReference type="PANTHER" id="PTHR42988">
    <property type="entry name" value="PHOSPHOHYDROLASE"/>
    <property type="match status" value="1"/>
</dbReference>
<comment type="similarity">
    <text evidence="4">Belongs to the cyclic nucleotide phosphodiesterase class-III family.</text>
</comment>